<dbReference type="EMBL" id="PIPX01000001">
    <property type="protein sequence ID" value="RUO56122.1"/>
    <property type="molecule type" value="Genomic_DNA"/>
</dbReference>
<dbReference type="Gene3D" id="3.60.21.10">
    <property type="match status" value="1"/>
</dbReference>
<keyword evidence="7 10" id="KW-0443">Lipid metabolism</keyword>
<feature type="binding site" evidence="10">
    <location>
        <position position="164"/>
    </location>
    <ligand>
        <name>substrate</name>
    </ligand>
</feature>
<dbReference type="InterPro" id="IPR010138">
    <property type="entry name" value="UDP-diacylglucosamine_Hdrlase"/>
</dbReference>
<name>A0A432Y5B7_9GAMM</name>
<keyword evidence="1 10" id="KW-1003">Cell membrane</keyword>
<keyword evidence="6 10" id="KW-0378">Hydrolase</keyword>
<evidence type="ECO:0000256" key="2">
    <source>
        <dbReference type="ARBA" id="ARBA00022516"/>
    </source>
</evidence>
<feature type="binding site" evidence="10">
    <location>
        <position position="10"/>
    </location>
    <ligand>
        <name>Mn(2+)</name>
        <dbReference type="ChEBI" id="CHEBI:29035"/>
        <label>1</label>
    </ligand>
</feature>
<keyword evidence="9 10" id="KW-0464">Manganese</keyword>
<feature type="binding site" evidence="10">
    <location>
        <position position="41"/>
    </location>
    <ligand>
        <name>Mn(2+)</name>
        <dbReference type="ChEBI" id="CHEBI:29035"/>
        <label>1</label>
    </ligand>
</feature>
<reference evidence="13" key="1">
    <citation type="journal article" date="2018" name="Front. Microbiol.">
        <title>Genome-Based Analysis Reveals the Taxonomy and Diversity of the Family Idiomarinaceae.</title>
        <authorList>
            <person name="Liu Y."/>
            <person name="Lai Q."/>
            <person name="Shao Z."/>
        </authorList>
    </citation>
    <scope>NUCLEOTIDE SEQUENCE [LARGE SCALE GENOMIC DNA]</scope>
    <source>
        <strain evidence="13">PO-M2</strain>
    </source>
</reference>
<dbReference type="Proteomes" id="UP000287649">
    <property type="component" value="Unassembled WGS sequence"/>
</dbReference>
<dbReference type="UniPathway" id="UPA00359">
    <property type="reaction ID" value="UER00480"/>
</dbReference>
<dbReference type="PANTHER" id="PTHR34990:SF1">
    <property type="entry name" value="UDP-2,3-DIACYLGLUCOSAMINE HYDROLASE"/>
    <property type="match status" value="1"/>
</dbReference>
<comment type="pathway">
    <text evidence="10">Glycolipid biosynthesis; lipid IV(A) biosynthesis; lipid IV(A) from (3R)-3-hydroxytetradecanoyl-[acyl-carrier-protein] and UDP-N-acetyl-alpha-D-glucosamine: step 4/6.</text>
</comment>
<feature type="binding site" evidence="10">
    <location>
        <position position="197"/>
    </location>
    <ligand>
        <name>Mn(2+)</name>
        <dbReference type="ChEBI" id="CHEBI:29035"/>
        <label>2</label>
    </ligand>
</feature>
<accession>A0A432Y5B7</accession>
<comment type="catalytic activity">
    <reaction evidence="10">
        <text>UDP-2-N,3-O-bis[(3R)-3-hydroxytetradecanoyl]-alpha-D-glucosamine + H2O = 2-N,3-O-bis[(3R)-3-hydroxytetradecanoyl]-alpha-D-glucosaminyl 1-phosphate + UMP + 2 H(+)</text>
        <dbReference type="Rhea" id="RHEA:25213"/>
        <dbReference type="ChEBI" id="CHEBI:15377"/>
        <dbReference type="ChEBI" id="CHEBI:15378"/>
        <dbReference type="ChEBI" id="CHEBI:57865"/>
        <dbReference type="ChEBI" id="CHEBI:57957"/>
        <dbReference type="ChEBI" id="CHEBI:78847"/>
        <dbReference type="EC" id="3.6.1.54"/>
    </reaction>
</comment>
<feature type="binding site" evidence="10">
    <location>
        <position position="160"/>
    </location>
    <ligand>
        <name>substrate</name>
    </ligand>
</feature>
<dbReference type="SUPFAM" id="SSF56300">
    <property type="entry name" value="Metallo-dependent phosphatases"/>
    <property type="match status" value="1"/>
</dbReference>
<feature type="binding site" evidence="10">
    <location>
        <position position="79"/>
    </location>
    <ligand>
        <name>Mn(2+)</name>
        <dbReference type="ChEBI" id="CHEBI:29035"/>
        <label>2</label>
    </ligand>
</feature>
<keyword evidence="5 10" id="KW-0479">Metal-binding</keyword>
<keyword evidence="8 10" id="KW-0472">Membrane</keyword>
<dbReference type="CDD" id="cd07398">
    <property type="entry name" value="MPP_YbbF-LpxH"/>
    <property type="match status" value="1"/>
</dbReference>
<comment type="subcellular location">
    <subcellularLocation>
        <location evidence="10">Cell inner membrane</location>
        <topology evidence="10">Peripheral membrane protein</topology>
        <orientation evidence="10">Cytoplasmic side</orientation>
    </subcellularLocation>
</comment>
<keyword evidence="3 10" id="KW-0997">Cell inner membrane</keyword>
<dbReference type="GO" id="GO:0030145">
    <property type="term" value="F:manganese ion binding"/>
    <property type="evidence" value="ECO:0007669"/>
    <property type="project" value="UniProtKB-UniRule"/>
</dbReference>
<gene>
    <name evidence="10 12" type="primary">lpxH</name>
    <name evidence="12" type="ORF">CWI70_05010</name>
</gene>
<dbReference type="GO" id="GO:0005737">
    <property type="term" value="C:cytoplasm"/>
    <property type="evidence" value="ECO:0007669"/>
    <property type="project" value="InterPro"/>
</dbReference>
<dbReference type="HAMAP" id="MF_00575">
    <property type="entry name" value="LpxH"/>
    <property type="match status" value="1"/>
</dbReference>
<keyword evidence="2 10" id="KW-0444">Lipid biosynthesis</keyword>
<feature type="binding site" evidence="10">
    <location>
        <position position="114"/>
    </location>
    <ligand>
        <name>Mn(2+)</name>
        <dbReference type="ChEBI" id="CHEBI:29035"/>
        <label>2</label>
    </ligand>
</feature>
<evidence type="ECO:0000256" key="7">
    <source>
        <dbReference type="ARBA" id="ARBA00023098"/>
    </source>
</evidence>
<evidence type="ECO:0000256" key="8">
    <source>
        <dbReference type="ARBA" id="ARBA00023136"/>
    </source>
</evidence>
<dbReference type="GO" id="GO:0009245">
    <property type="term" value="P:lipid A biosynthetic process"/>
    <property type="evidence" value="ECO:0007669"/>
    <property type="project" value="UniProtKB-UniRule"/>
</dbReference>
<dbReference type="PANTHER" id="PTHR34990">
    <property type="entry name" value="UDP-2,3-DIACYLGLUCOSAMINE HYDROLASE-RELATED"/>
    <property type="match status" value="1"/>
</dbReference>
<dbReference type="InterPro" id="IPR004843">
    <property type="entry name" value="Calcineurin-like_PHP"/>
</dbReference>
<feature type="binding site" evidence="10">
    <location>
        <position position="41"/>
    </location>
    <ligand>
        <name>Mn(2+)</name>
        <dbReference type="ChEBI" id="CHEBI:29035"/>
        <label>2</label>
    </ligand>
</feature>
<dbReference type="OrthoDB" id="9783283at2"/>
<comment type="cofactor">
    <cofactor evidence="10">
        <name>Mn(2+)</name>
        <dbReference type="ChEBI" id="CHEBI:29035"/>
    </cofactor>
    <text evidence="10">Binds 2 Mn(2+) ions per subunit in a binuclear metal center.</text>
</comment>
<dbReference type="InterPro" id="IPR043461">
    <property type="entry name" value="LpxH-like"/>
</dbReference>
<dbReference type="NCBIfam" id="TIGR01854">
    <property type="entry name" value="lipid_A_lpxH"/>
    <property type="match status" value="1"/>
</dbReference>
<evidence type="ECO:0000256" key="4">
    <source>
        <dbReference type="ARBA" id="ARBA00022556"/>
    </source>
</evidence>
<keyword evidence="13" id="KW-1185">Reference proteome</keyword>
<feature type="binding site" evidence="10">
    <location>
        <begin position="79"/>
        <end position="80"/>
    </location>
    <ligand>
        <name>substrate</name>
    </ligand>
</feature>
<evidence type="ECO:0000313" key="13">
    <source>
        <dbReference type="Proteomes" id="UP000287649"/>
    </source>
</evidence>
<comment type="caution">
    <text evidence="12">The sequence shown here is derived from an EMBL/GenBank/DDBJ whole genome shotgun (WGS) entry which is preliminary data.</text>
</comment>
<dbReference type="GO" id="GO:0008758">
    <property type="term" value="F:UDP-2,3-diacylglucosamine hydrolase activity"/>
    <property type="evidence" value="ECO:0007669"/>
    <property type="project" value="UniProtKB-UniRule"/>
</dbReference>
<evidence type="ECO:0000313" key="12">
    <source>
        <dbReference type="EMBL" id="RUO56122.1"/>
    </source>
</evidence>
<feature type="binding site" evidence="10">
    <location>
        <position position="197"/>
    </location>
    <ligand>
        <name>substrate</name>
    </ligand>
</feature>
<dbReference type="RefSeq" id="WP_126771097.1">
    <property type="nucleotide sequence ID" value="NZ_PIPX01000001.1"/>
</dbReference>
<evidence type="ECO:0000256" key="10">
    <source>
        <dbReference type="HAMAP-Rule" id="MF_00575"/>
    </source>
</evidence>
<feature type="binding site" evidence="10">
    <location>
        <position position="122"/>
    </location>
    <ligand>
        <name>substrate</name>
    </ligand>
</feature>
<dbReference type="NCBIfam" id="NF003743">
    <property type="entry name" value="PRK05340.1"/>
    <property type="match status" value="1"/>
</dbReference>
<keyword evidence="4 10" id="KW-0441">Lipid A biosynthesis</keyword>
<feature type="binding site" evidence="10">
    <location>
        <position position="8"/>
    </location>
    <ligand>
        <name>Mn(2+)</name>
        <dbReference type="ChEBI" id="CHEBI:29035"/>
        <label>1</label>
    </ligand>
</feature>
<evidence type="ECO:0000256" key="5">
    <source>
        <dbReference type="ARBA" id="ARBA00022723"/>
    </source>
</evidence>
<proteinExistence type="inferred from homology"/>
<dbReference type="AlphaFoldDB" id="A0A432Y5B7"/>
<comment type="caution">
    <text evidence="10">Lacks conserved residue(s) required for the propagation of feature annotation.</text>
</comment>
<dbReference type="GO" id="GO:0019897">
    <property type="term" value="C:extrinsic component of plasma membrane"/>
    <property type="evidence" value="ECO:0007669"/>
    <property type="project" value="UniProtKB-UniRule"/>
</dbReference>
<dbReference type="Pfam" id="PF00149">
    <property type="entry name" value="Metallophos"/>
    <property type="match status" value="1"/>
</dbReference>
<organism evidence="12 13">
    <name type="scientific">Pseudidiomarina homiensis</name>
    <dbReference type="NCBI Taxonomy" id="364198"/>
    <lineage>
        <taxon>Bacteria</taxon>
        <taxon>Pseudomonadati</taxon>
        <taxon>Pseudomonadota</taxon>
        <taxon>Gammaproteobacteria</taxon>
        <taxon>Alteromonadales</taxon>
        <taxon>Idiomarinaceae</taxon>
        <taxon>Pseudidiomarina</taxon>
    </lineage>
</organism>
<dbReference type="InterPro" id="IPR029052">
    <property type="entry name" value="Metallo-depent_PP-like"/>
</dbReference>
<evidence type="ECO:0000256" key="1">
    <source>
        <dbReference type="ARBA" id="ARBA00022475"/>
    </source>
</evidence>
<evidence type="ECO:0000256" key="6">
    <source>
        <dbReference type="ARBA" id="ARBA00022801"/>
    </source>
</evidence>
<protein>
    <recommendedName>
        <fullName evidence="10">UDP-2,3-diacylglucosamine hydrolase</fullName>
        <ecNumber evidence="10">3.6.1.54</ecNumber>
    </recommendedName>
    <alternativeName>
        <fullName evidence="10">UDP-2,3-diacylglucosamine diphosphatase</fullName>
    </alternativeName>
</protein>
<evidence type="ECO:0000256" key="9">
    <source>
        <dbReference type="ARBA" id="ARBA00023211"/>
    </source>
</evidence>
<comment type="similarity">
    <text evidence="10">Belongs to the LpxH family.</text>
</comment>
<comment type="function">
    <text evidence="10">Hydrolyzes the pyrophosphate bond of UDP-2,3-diacylglucosamine to yield 2,3-diacylglucosamine 1-phosphate (lipid X) and UMP by catalyzing the attack of water at the alpha-P atom. Involved in the biosynthesis of lipid A, a phosphorylated glycolipid that anchors the lipopolysaccharide to the outer membrane of the cell.</text>
</comment>
<evidence type="ECO:0000259" key="11">
    <source>
        <dbReference type="Pfam" id="PF00149"/>
    </source>
</evidence>
<dbReference type="EC" id="3.6.1.54" evidence="10"/>
<sequence>MATWFISDLHLSPARPDIAHLFFDFLRDTARSADALYILGDLFDAWIGDDDTSAFAAQVQDELRRFTDHGIPTYFVAGNRDFLIGRQFAERTGVKLLTDPYVINLYATPTLIMHGDLLCTDDHSYQRFRRWIRKPWLTKFLLALPLSVRMRIANKLRATSKTQQPLSEEQLAIMDANTTTVIDYFARYNVRQMIHGHTHRPAVHQHSVDGTTATRVVLGDWYTQGSMLKVTHEAHNLMQQPLPAAGRCGT</sequence>
<feature type="binding site" evidence="10">
    <location>
        <position position="199"/>
    </location>
    <ligand>
        <name>Mn(2+)</name>
        <dbReference type="ChEBI" id="CHEBI:29035"/>
        <label>1</label>
    </ligand>
</feature>
<feature type="domain" description="Calcineurin-like phosphoesterase" evidence="11">
    <location>
        <begin position="2"/>
        <end position="201"/>
    </location>
</feature>
<evidence type="ECO:0000256" key="3">
    <source>
        <dbReference type="ARBA" id="ARBA00022519"/>
    </source>
</evidence>